<proteinExistence type="predicted"/>
<name>A0ABQ8L3Y8_LABRO</name>
<evidence type="ECO:0000313" key="2">
    <source>
        <dbReference type="EMBL" id="KAI2645474.1"/>
    </source>
</evidence>
<evidence type="ECO:0000256" key="1">
    <source>
        <dbReference type="SAM" id="MobiDB-lite"/>
    </source>
</evidence>
<feature type="compositionally biased region" description="Low complexity" evidence="1">
    <location>
        <begin position="230"/>
        <end position="242"/>
    </location>
</feature>
<accession>A0ABQ8L3Y8</accession>
<dbReference type="EMBL" id="JACTAM010002228">
    <property type="protein sequence ID" value="KAI2645474.1"/>
    <property type="molecule type" value="Genomic_DNA"/>
</dbReference>
<gene>
    <name evidence="2" type="ORF">H4Q32_027360</name>
</gene>
<feature type="region of interest" description="Disordered" evidence="1">
    <location>
        <begin position="225"/>
        <end position="247"/>
    </location>
</feature>
<feature type="region of interest" description="Disordered" evidence="1">
    <location>
        <begin position="1"/>
        <end position="21"/>
    </location>
</feature>
<evidence type="ECO:0000313" key="3">
    <source>
        <dbReference type="Proteomes" id="UP000830375"/>
    </source>
</evidence>
<reference evidence="2 3" key="1">
    <citation type="submission" date="2022-01" db="EMBL/GenBank/DDBJ databases">
        <title>A high-quality chromosome-level genome assembly of rohu carp, Labeo rohita.</title>
        <authorList>
            <person name="Arick M.A. II"/>
            <person name="Hsu C.-Y."/>
            <person name="Magbanua Z."/>
            <person name="Pechanova O."/>
            <person name="Grover C."/>
            <person name="Miller E."/>
            <person name="Thrash A."/>
            <person name="Ezzel L."/>
            <person name="Alam S."/>
            <person name="Benzie J."/>
            <person name="Hamilton M."/>
            <person name="Karsi A."/>
            <person name="Lawrence M.L."/>
            <person name="Peterson D.G."/>
        </authorList>
    </citation>
    <scope>NUCLEOTIDE SEQUENCE [LARGE SCALE GENOMIC DNA]</scope>
    <source>
        <strain evidence="3">BAU-BD-2019</strain>
        <tissue evidence="2">Blood</tissue>
    </source>
</reference>
<organism evidence="2 3">
    <name type="scientific">Labeo rohita</name>
    <name type="common">Indian major carp</name>
    <name type="synonym">Cyprinus rohita</name>
    <dbReference type="NCBI Taxonomy" id="84645"/>
    <lineage>
        <taxon>Eukaryota</taxon>
        <taxon>Metazoa</taxon>
        <taxon>Chordata</taxon>
        <taxon>Craniata</taxon>
        <taxon>Vertebrata</taxon>
        <taxon>Euteleostomi</taxon>
        <taxon>Actinopterygii</taxon>
        <taxon>Neopterygii</taxon>
        <taxon>Teleostei</taxon>
        <taxon>Ostariophysi</taxon>
        <taxon>Cypriniformes</taxon>
        <taxon>Cyprinidae</taxon>
        <taxon>Labeoninae</taxon>
        <taxon>Labeonini</taxon>
        <taxon>Labeo</taxon>
    </lineage>
</organism>
<dbReference type="Proteomes" id="UP000830375">
    <property type="component" value="Unassembled WGS sequence"/>
</dbReference>
<keyword evidence="3" id="KW-1185">Reference proteome</keyword>
<sequence length="298" mass="31831">MPVKPGPAYVTSATPESAHDTSVKLGPAHVMPSTPEPGNVTSVTARSAHVTSCLPSQGLFTLYKMVVSQEPLHKMAATAKMATTQRQSLIMDPTVCCDAHDGSRHLSACAAHYTPKASPVHESVPVASPVHESALEASHVYESLTEASLVHKSAPETSPVHQSAPVPPEAPTHELTVGPIMAMEAIYELTDCPVTAIEAIHEHCPERIHNSWRVTLVCCEKTKGTADDFSSTLSPSGSLKSSGENDHCRPSTLLGSSWGHLKKGERAQGRQVIKQHLRRFTLFALPLVVSGYFSAGQV</sequence>
<comment type="caution">
    <text evidence="2">The sequence shown here is derived from an EMBL/GenBank/DDBJ whole genome shotgun (WGS) entry which is preliminary data.</text>
</comment>
<protein>
    <submittedName>
        <fullName evidence="2">Endogenous retrovirus group K member 13-1 Env polyprotein</fullName>
    </submittedName>
</protein>